<evidence type="ECO:0000256" key="6">
    <source>
        <dbReference type="ARBA" id="ARBA00022723"/>
    </source>
</evidence>
<dbReference type="InterPro" id="IPR036396">
    <property type="entry name" value="Cyt_P450_sf"/>
</dbReference>
<evidence type="ECO:0000313" key="15">
    <source>
        <dbReference type="Proteomes" id="UP000269276"/>
    </source>
</evidence>
<evidence type="ECO:0000256" key="11">
    <source>
        <dbReference type="ARBA" id="ARBA00023136"/>
    </source>
</evidence>
<keyword evidence="6 12" id="KW-0479">Metal-binding</keyword>
<evidence type="ECO:0000256" key="3">
    <source>
        <dbReference type="ARBA" id="ARBA00010617"/>
    </source>
</evidence>
<evidence type="ECO:0000256" key="10">
    <source>
        <dbReference type="ARBA" id="ARBA00023033"/>
    </source>
</evidence>
<evidence type="ECO:0000256" key="2">
    <source>
        <dbReference type="ARBA" id="ARBA00004370"/>
    </source>
</evidence>
<dbReference type="OrthoDB" id="1844152at2759"/>
<keyword evidence="9 12" id="KW-0408">Iron</keyword>
<dbReference type="GO" id="GO:0004497">
    <property type="term" value="F:monooxygenase activity"/>
    <property type="evidence" value="ECO:0007669"/>
    <property type="project" value="InterPro"/>
</dbReference>
<dbReference type="InterPro" id="IPR002403">
    <property type="entry name" value="Cyt_P450_E_grp-IV"/>
</dbReference>
<dbReference type="InterPro" id="IPR001466">
    <property type="entry name" value="Beta-lactam-related"/>
</dbReference>
<comment type="cofactor">
    <cofactor evidence="1 12">
        <name>heme</name>
        <dbReference type="ChEBI" id="CHEBI:30413"/>
    </cofactor>
</comment>
<comment type="caution">
    <text evidence="14">The sequence shown here is derived from an EMBL/GenBank/DDBJ whole genome shotgun (WGS) entry which is preliminary data.</text>
</comment>
<feature type="binding site" description="axial binding residue" evidence="12">
    <location>
        <position position="762"/>
    </location>
    <ligand>
        <name>heme</name>
        <dbReference type="ChEBI" id="CHEBI:30413"/>
    </ligand>
    <ligandPart>
        <name>Fe</name>
        <dbReference type="ChEBI" id="CHEBI:18248"/>
    </ligandPart>
</feature>
<sequence>MEKPSDYSKDVRIQNALARAIELGEHGLAVAAYYKGRLVVNAAAGHADTVGKIAATTATLWPVFSVTKGVTALAIHIQAERGHLAVSDRVSKYWPQFAVNGKENITIEQCLSHRAGIPQMPTGVTPELMADWNWMTAQIASHKPIFEPGTCNAYHVLAWGWILGELVRRTDPSKRAFDAFVQQEICKPLGLEDFHLGVPDAELGRIAQLSGGNSFTIRDDYNISPSAVFPGSDVHNLKVVQQCVDPGAGAITTAEAVAKIFGLIANGGELDGVRLLSPEAIQGFRRYREGAYDADKVLTIPVWMGAAGFWLGGEPNASDPIVGCHRDVVTEHDTKHLAMDSLTSSELLYERPTYLLIVAGCIALIVLRQFSSYNRHIAKIPASGYPPVPFISSWIAAVRFMRDPVGILTNGIDKFRNKPFRIATLQGEYVIITSREQVAEYIRVGDDVLNMLEAADDQQQIQWTMGYGVTFRPYHSPVVRTKITKCLDTKIPVMAEEMQSSFTRNIGSPTDYTPVTLYEIIALTVASTSNRVFVGEPLYWTKKYLVKWAPVARYRKRAIAFLGPVIKPRLESFSKDGTTDNADLIDWLIEAAPPVERNVEMLVERVMALNVASIHTTTMNFTYAMYRLAQEPEKYMPELRSEASRLLSSGTVTREAINKMAKTDSFLREASRLGNDGLLATQRNAKKPFTFADGTVVPAGGKIGTPLLHIHRDAAVYDNPNEFDGFRFNRGPALGANAASSQPTLVTTDASLQIFGHGRHACPGRFFAATEMKLMFAILVSRYDVMLAPGTGPKPWRVGTMSLPDTELQVFFREKK</sequence>
<protein>
    <recommendedName>
        <fullName evidence="13">Beta-lactamase-related domain-containing protein</fullName>
    </recommendedName>
</protein>
<reference evidence="14 15" key="1">
    <citation type="journal article" date="2018" name="BMC Genomics">
        <title>Genomic evidence for intraspecific hybridization in a clonal and extremely halotolerant yeast.</title>
        <authorList>
            <person name="Gostincar C."/>
            <person name="Stajich J.E."/>
            <person name="Zupancic J."/>
            <person name="Zalar P."/>
            <person name="Gunde-Cimerman N."/>
        </authorList>
    </citation>
    <scope>NUCLEOTIDE SEQUENCE [LARGE SCALE GENOMIC DNA]</scope>
    <source>
        <strain evidence="14 15">EXF-2682</strain>
    </source>
</reference>
<dbReference type="EMBL" id="QWIP01000073">
    <property type="protein sequence ID" value="RMY74539.1"/>
    <property type="molecule type" value="Genomic_DNA"/>
</dbReference>
<dbReference type="PANTHER" id="PTHR46206:SF5">
    <property type="entry name" value="P450, PUTATIVE (EUROFUNG)-RELATED"/>
    <property type="match status" value="1"/>
</dbReference>
<keyword evidence="5" id="KW-0812">Transmembrane</keyword>
<organism evidence="14 15">
    <name type="scientific">Hortaea werneckii</name>
    <name type="common">Black yeast</name>
    <name type="synonym">Cladosporium werneckii</name>
    <dbReference type="NCBI Taxonomy" id="91943"/>
    <lineage>
        <taxon>Eukaryota</taxon>
        <taxon>Fungi</taxon>
        <taxon>Dikarya</taxon>
        <taxon>Ascomycota</taxon>
        <taxon>Pezizomycotina</taxon>
        <taxon>Dothideomycetes</taxon>
        <taxon>Dothideomycetidae</taxon>
        <taxon>Mycosphaerellales</taxon>
        <taxon>Teratosphaeriaceae</taxon>
        <taxon>Hortaea</taxon>
    </lineage>
</organism>
<evidence type="ECO:0000256" key="4">
    <source>
        <dbReference type="ARBA" id="ARBA00022617"/>
    </source>
</evidence>
<dbReference type="Proteomes" id="UP000269276">
    <property type="component" value="Unassembled WGS sequence"/>
</dbReference>
<gene>
    <name evidence="14" type="ORF">D0863_03145</name>
</gene>
<evidence type="ECO:0000256" key="8">
    <source>
        <dbReference type="ARBA" id="ARBA00023002"/>
    </source>
</evidence>
<dbReference type="Pfam" id="PF00144">
    <property type="entry name" value="Beta-lactamase"/>
    <property type="match status" value="1"/>
</dbReference>
<name>A0A3M7ED15_HORWE</name>
<evidence type="ECO:0000256" key="9">
    <source>
        <dbReference type="ARBA" id="ARBA00023004"/>
    </source>
</evidence>
<evidence type="ECO:0000256" key="7">
    <source>
        <dbReference type="ARBA" id="ARBA00022989"/>
    </source>
</evidence>
<dbReference type="Gene3D" id="1.10.630.10">
    <property type="entry name" value="Cytochrome P450"/>
    <property type="match status" value="1"/>
</dbReference>
<keyword evidence="7" id="KW-1133">Transmembrane helix</keyword>
<comment type="subcellular location">
    <subcellularLocation>
        <location evidence="2">Membrane</location>
    </subcellularLocation>
</comment>
<evidence type="ECO:0000256" key="12">
    <source>
        <dbReference type="PIRSR" id="PIRSR602403-1"/>
    </source>
</evidence>
<evidence type="ECO:0000256" key="1">
    <source>
        <dbReference type="ARBA" id="ARBA00001971"/>
    </source>
</evidence>
<dbReference type="GO" id="GO:0005506">
    <property type="term" value="F:iron ion binding"/>
    <property type="evidence" value="ECO:0007669"/>
    <property type="project" value="InterPro"/>
</dbReference>
<dbReference type="Gene3D" id="3.40.710.10">
    <property type="entry name" value="DD-peptidase/beta-lactamase superfamily"/>
    <property type="match status" value="1"/>
</dbReference>
<keyword evidence="11" id="KW-0472">Membrane</keyword>
<dbReference type="InterPro" id="IPR017972">
    <property type="entry name" value="Cyt_P450_CS"/>
</dbReference>
<accession>A0A3M7ED15</accession>
<dbReference type="GO" id="GO:0020037">
    <property type="term" value="F:heme binding"/>
    <property type="evidence" value="ECO:0007669"/>
    <property type="project" value="InterPro"/>
</dbReference>
<dbReference type="SUPFAM" id="SSF56601">
    <property type="entry name" value="beta-lactamase/transpeptidase-like"/>
    <property type="match status" value="1"/>
</dbReference>
<dbReference type="Pfam" id="PF00067">
    <property type="entry name" value="p450"/>
    <property type="match status" value="1"/>
</dbReference>
<dbReference type="PROSITE" id="PS00086">
    <property type="entry name" value="CYTOCHROME_P450"/>
    <property type="match status" value="1"/>
</dbReference>
<evidence type="ECO:0000256" key="5">
    <source>
        <dbReference type="ARBA" id="ARBA00022692"/>
    </source>
</evidence>
<keyword evidence="10" id="KW-0503">Monooxygenase</keyword>
<dbReference type="GO" id="GO:0016705">
    <property type="term" value="F:oxidoreductase activity, acting on paired donors, with incorporation or reduction of molecular oxygen"/>
    <property type="evidence" value="ECO:0007669"/>
    <property type="project" value="InterPro"/>
</dbReference>
<dbReference type="InterPro" id="IPR012338">
    <property type="entry name" value="Beta-lactam/transpept-like"/>
</dbReference>
<feature type="domain" description="Beta-lactamase-related" evidence="13">
    <location>
        <begin position="24"/>
        <end position="316"/>
    </location>
</feature>
<evidence type="ECO:0000259" key="13">
    <source>
        <dbReference type="Pfam" id="PF00144"/>
    </source>
</evidence>
<dbReference type="CDD" id="cd11041">
    <property type="entry name" value="CYP503A1-like"/>
    <property type="match status" value="1"/>
</dbReference>
<dbReference type="InterPro" id="IPR001128">
    <property type="entry name" value="Cyt_P450"/>
</dbReference>
<proteinExistence type="inferred from homology"/>
<dbReference type="AlphaFoldDB" id="A0A3M7ED15"/>
<evidence type="ECO:0000313" key="14">
    <source>
        <dbReference type="EMBL" id="RMY74539.1"/>
    </source>
</evidence>
<comment type="similarity">
    <text evidence="3">Belongs to the cytochrome P450 family.</text>
</comment>
<dbReference type="SUPFAM" id="SSF48264">
    <property type="entry name" value="Cytochrome P450"/>
    <property type="match status" value="1"/>
</dbReference>
<keyword evidence="8" id="KW-0560">Oxidoreductase</keyword>
<dbReference type="PRINTS" id="PR00465">
    <property type="entry name" value="EP450IV"/>
</dbReference>
<dbReference type="PANTHER" id="PTHR46206">
    <property type="entry name" value="CYTOCHROME P450"/>
    <property type="match status" value="1"/>
</dbReference>
<keyword evidence="4 12" id="KW-0349">Heme</keyword>